<protein>
    <recommendedName>
        <fullName evidence="4">Effector</fullName>
    </recommendedName>
</protein>
<evidence type="ECO:0008006" key="4">
    <source>
        <dbReference type="Google" id="ProtNLM"/>
    </source>
</evidence>
<evidence type="ECO:0000313" key="3">
    <source>
        <dbReference type="Proteomes" id="UP000825369"/>
    </source>
</evidence>
<keyword evidence="3" id="KW-1185">Reference proteome</keyword>
<evidence type="ECO:0000256" key="1">
    <source>
        <dbReference type="SAM" id="Phobius"/>
    </source>
</evidence>
<organism evidence="2 3">
    <name type="scientific">Paulownia witches'-broom phytoplasma</name>
    <dbReference type="NCBI Taxonomy" id="39647"/>
    <lineage>
        <taxon>Bacteria</taxon>
        <taxon>Bacillati</taxon>
        <taxon>Mycoplasmatota</taxon>
        <taxon>Mollicutes</taxon>
        <taxon>Acholeplasmatales</taxon>
        <taxon>Acholeplasmataceae</taxon>
        <taxon>Candidatus Phytoplasma</taxon>
        <taxon>16SrI (Aster yellows group)</taxon>
    </lineage>
</organism>
<evidence type="ECO:0000313" key="2">
    <source>
        <dbReference type="EMBL" id="QYC31007.1"/>
    </source>
</evidence>
<reference evidence="2 3" key="1">
    <citation type="journal article" date="2021" name="Mol. Plant">
        <title>Genomic insights into the fast growth of paulownias and the formation of Paulownia witches' broom.</title>
        <authorList>
            <person name="Cao Y."/>
            <person name="Sun G."/>
            <person name="Zhai X."/>
            <person name="Xu P."/>
            <person name="Ma L."/>
            <person name="Deng M."/>
            <person name="Zhao Z."/>
            <person name="Yang H."/>
            <person name="Dong Y."/>
            <person name="Shang Z."/>
            <person name="Lv Y."/>
            <person name="Yan L."/>
            <person name="Liu H."/>
            <person name="Cao X."/>
            <person name="Li B."/>
            <person name="Wang Z."/>
            <person name="Zhao X."/>
            <person name="Yu H."/>
            <person name="Wang F."/>
            <person name="Ma W."/>
            <person name="Huang J."/>
            <person name="Fan G."/>
        </authorList>
    </citation>
    <scope>NUCLEOTIDE SEQUENCE [LARGE SCALE GENOMIC DNA]</scope>
    <source>
        <strain evidence="2 3">Zhengzhou</strain>
    </source>
</reference>
<feature type="transmembrane region" description="Helical" evidence="1">
    <location>
        <begin position="6"/>
        <end position="28"/>
    </location>
</feature>
<keyword evidence="1" id="KW-0812">Transmembrane</keyword>
<gene>
    <name evidence="2" type="ORF">HGD80_04615</name>
</gene>
<accession>A0ABX8TSG3</accession>
<dbReference type="Proteomes" id="UP000825369">
    <property type="component" value="Chromosome"/>
</dbReference>
<dbReference type="EMBL" id="CP066882">
    <property type="protein sequence ID" value="QYC31007.1"/>
    <property type="molecule type" value="Genomic_DNA"/>
</dbReference>
<sequence length="55" mass="6262">MLLKKSLSHFLLTVSFVFLSVFGSYVVLEASKKYQEADTASFSKTYNDNSTKFDK</sequence>
<name>A0ABX8TSG3_9MOLU</name>
<keyword evidence="1" id="KW-1133">Transmembrane helix</keyword>
<dbReference type="RefSeq" id="WP_219474845.1">
    <property type="nucleotide sequence ID" value="NZ_BSCX01000008.1"/>
</dbReference>
<keyword evidence="1" id="KW-0472">Membrane</keyword>
<proteinExistence type="predicted"/>